<organism evidence="1 2">
    <name type="scientific">Yoonia rhodophyticola</name>
    <dbReference type="NCBI Taxonomy" id="3137370"/>
    <lineage>
        <taxon>Bacteria</taxon>
        <taxon>Pseudomonadati</taxon>
        <taxon>Pseudomonadota</taxon>
        <taxon>Alphaproteobacteria</taxon>
        <taxon>Rhodobacterales</taxon>
        <taxon>Paracoccaceae</taxon>
        <taxon>Yoonia</taxon>
    </lineage>
</organism>
<proteinExistence type="predicted"/>
<accession>A0AAN0M737</accession>
<keyword evidence="2" id="KW-1185">Reference proteome</keyword>
<reference evidence="1 2" key="1">
    <citation type="submission" date="2024-04" db="EMBL/GenBank/DDBJ databases">
        <title>Phylogenomic analyses of a clade within the roseobacter group suggest taxonomic reassignments of species of the genera Aestuariivita, Citreicella, Loktanella, Nautella, Pelagibaca, Ruegeria, Thalassobius, Thiobacimonas and Tropicibacter, and the proposal o.</title>
        <authorList>
            <person name="Jeon C.O."/>
        </authorList>
    </citation>
    <scope>NUCLEOTIDE SEQUENCE [LARGE SCALE GENOMIC DNA]</scope>
    <source>
        <strain evidence="1 2">SS1-5</strain>
        <plasmid evidence="2">pSS1-5</plasmid>
    </source>
</reference>
<keyword evidence="1" id="KW-0614">Plasmid</keyword>
<sequence length="76" mass="8606">MADAVEAFRQDVDQVSADELICRKPHDLHPIKEICETRVRFGYRRVCCSSSITEQISAPPERFNRTGTVDVLTLAI</sequence>
<evidence type="ECO:0000313" key="1">
    <source>
        <dbReference type="EMBL" id="WZU65833.1"/>
    </source>
</evidence>
<dbReference type="Proteomes" id="UP001470809">
    <property type="component" value="Plasmid pSS1-5"/>
</dbReference>
<gene>
    <name evidence="1" type="ORF">AABB31_01635</name>
</gene>
<reference evidence="2" key="2">
    <citation type="submission" date="2024-08" db="EMBL/GenBank/DDBJ databases">
        <title>Phylogenomic analyses of a clade within the roseobacter group suggest taxonomic reassignments of species of the genera Aestuariivita, Citreicella, Loktanella, Nautella, Pelagibaca, Ruegeria, Thalassobius, Thiobacimonas and Tropicibacter, and the proposal o.</title>
        <authorList>
            <person name="Jeon C.O."/>
        </authorList>
    </citation>
    <scope>NUCLEOTIDE SEQUENCE [LARGE SCALE GENOMIC DNA]</scope>
    <source>
        <strain evidence="2">SS1-5</strain>
        <plasmid evidence="2">pSS1-5</plasmid>
    </source>
</reference>
<dbReference type="EMBL" id="CP151764">
    <property type="protein sequence ID" value="WZU65833.1"/>
    <property type="molecule type" value="Genomic_DNA"/>
</dbReference>
<protein>
    <submittedName>
        <fullName evidence="1">Uncharacterized protein</fullName>
    </submittedName>
</protein>
<dbReference type="AlphaFoldDB" id="A0AAN0M737"/>
<evidence type="ECO:0000313" key="2">
    <source>
        <dbReference type="Proteomes" id="UP001470809"/>
    </source>
</evidence>
<geneLocation type="plasmid" evidence="2">
    <name>pSS1-5</name>
</geneLocation>
<name>A0AAN0M737_9RHOB</name>